<dbReference type="InterPro" id="IPR036101">
    <property type="entry name" value="CarD-like/TRCF_RID_sf"/>
</dbReference>
<dbReference type="InterPro" id="IPR005118">
    <property type="entry name" value="TRCF_C"/>
</dbReference>
<dbReference type="SUPFAM" id="SSF141259">
    <property type="entry name" value="CarD-like"/>
    <property type="match status" value="1"/>
</dbReference>
<evidence type="ECO:0000259" key="10">
    <source>
        <dbReference type="PROSITE" id="PS51192"/>
    </source>
</evidence>
<dbReference type="PANTHER" id="PTHR47964">
    <property type="entry name" value="ATP-DEPENDENT DNA HELICASE HOMOLOG RECG, CHLOROPLASTIC"/>
    <property type="match status" value="1"/>
</dbReference>
<evidence type="ECO:0000256" key="1">
    <source>
        <dbReference type="ARBA" id="ARBA00022490"/>
    </source>
</evidence>
<dbReference type="SMART" id="SM01058">
    <property type="entry name" value="CarD_TRCF"/>
    <property type="match status" value="1"/>
</dbReference>
<comment type="function">
    <text evidence="9">Couples transcription and DNA repair by recognizing RNA polymerase (RNAP) stalled at DNA lesions. Mediates ATP-dependent release of RNAP and its truncated transcript from the DNA, and recruitment of nucleotide excision repair machinery to the damaged site.</text>
</comment>
<organism evidence="12 13">
    <name type="scientific">Banduia mediterranea</name>
    <dbReference type="NCBI Taxonomy" id="3075609"/>
    <lineage>
        <taxon>Bacteria</taxon>
        <taxon>Pseudomonadati</taxon>
        <taxon>Pseudomonadota</taxon>
        <taxon>Gammaproteobacteria</taxon>
        <taxon>Nevskiales</taxon>
        <taxon>Algiphilaceae</taxon>
        <taxon>Banduia</taxon>
    </lineage>
</organism>
<keyword evidence="6 9" id="KW-0067">ATP-binding</keyword>
<keyword evidence="8 9" id="KW-0234">DNA repair</keyword>
<dbReference type="Pfam" id="PF00270">
    <property type="entry name" value="DEAD"/>
    <property type="match status" value="1"/>
</dbReference>
<keyword evidence="5" id="KW-0347">Helicase</keyword>
<dbReference type="InterPro" id="IPR048635">
    <property type="entry name" value="MFD_D3"/>
</dbReference>
<keyword evidence="7 9" id="KW-0238">DNA-binding</keyword>
<dbReference type="InterPro" id="IPR027417">
    <property type="entry name" value="P-loop_NTPase"/>
</dbReference>
<dbReference type="Pfam" id="PF21132">
    <property type="entry name" value="MFD_D3"/>
    <property type="match status" value="1"/>
</dbReference>
<name>A0ABU2WGI3_9GAMM</name>
<dbReference type="SMART" id="SM00490">
    <property type="entry name" value="HELICc"/>
    <property type="match status" value="1"/>
</dbReference>
<dbReference type="Pfam" id="PF03461">
    <property type="entry name" value="TRCF"/>
    <property type="match status" value="1"/>
</dbReference>
<dbReference type="PROSITE" id="PS51192">
    <property type="entry name" value="HELICASE_ATP_BIND_1"/>
    <property type="match status" value="1"/>
</dbReference>
<comment type="similarity">
    <text evidence="9">In the C-terminal section; belongs to the helicase family. RecG subfamily.</text>
</comment>
<evidence type="ECO:0000256" key="9">
    <source>
        <dbReference type="HAMAP-Rule" id="MF_00969"/>
    </source>
</evidence>
<dbReference type="EC" id="3.6.4.-" evidence="9"/>
<dbReference type="PANTHER" id="PTHR47964:SF1">
    <property type="entry name" value="ATP-DEPENDENT DNA HELICASE HOMOLOG RECG, CHLOROPLASTIC"/>
    <property type="match status" value="1"/>
</dbReference>
<dbReference type="InterPro" id="IPR003711">
    <property type="entry name" value="CarD-like/TRCF_RID"/>
</dbReference>
<dbReference type="Pfam" id="PF00271">
    <property type="entry name" value="Helicase_C"/>
    <property type="match status" value="1"/>
</dbReference>
<dbReference type="Pfam" id="PF02559">
    <property type="entry name" value="CarD_TRCF_RID"/>
    <property type="match status" value="1"/>
</dbReference>
<dbReference type="SMART" id="SM00982">
    <property type="entry name" value="TRCF"/>
    <property type="match status" value="1"/>
</dbReference>
<keyword evidence="13" id="KW-1185">Reference proteome</keyword>
<dbReference type="PROSITE" id="PS51194">
    <property type="entry name" value="HELICASE_CTER"/>
    <property type="match status" value="1"/>
</dbReference>
<feature type="domain" description="Helicase C-terminal" evidence="11">
    <location>
        <begin position="786"/>
        <end position="939"/>
    </location>
</feature>
<comment type="similarity">
    <text evidence="9">In the N-terminal section; belongs to the UvrB family.</text>
</comment>
<comment type="subcellular location">
    <subcellularLocation>
        <location evidence="9">Cytoplasm</location>
    </subcellularLocation>
</comment>
<evidence type="ECO:0000313" key="12">
    <source>
        <dbReference type="EMBL" id="MDT0496988.1"/>
    </source>
</evidence>
<evidence type="ECO:0000256" key="6">
    <source>
        <dbReference type="ARBA" id="ARBA00022840"/>
    </source>
</evidence>
<dbReference type="Gene3D" id="3.40.50.11140">
    <property type="match status" value="1"/>
</dbReference>
<dbReference type="InterPro" id="IPR011545">
    <property type="entry name" value="DEAD/DEAH_box_helicase_dom"/>
</dbReference>
<dbReference type="HAMAP" id="MF_00969">
    <property type="entry name" value="TRCF"/>
    <property type="match status" value="1"/>
</dbReference>
<dbReference type="Proteomes" id="UP001254608">
    <property type="component" value="Unassembled WGS sequence"/>
</dbReference>
<evidence type="ECO:0000256" key="2">
    <source>
        <dbReference type="ARBA" id="ARBA00022741"/>
    </source>
</evidence>
<evidence type="ECO:0000259" key="11">
    <source>
        <dbReference type="PROSITE" id="PS51194"/>
    </source>
</evidence>
<evidence type="ECO:0000256" key="4">
    <source>
        <dbReference type="ARBA" id="ARBA00022801"/>
    </source>
</evidence>
<dbReference type="InterPro" id="IPR014001">
    <property type="entry name" value="Helicase_ATP-bd"/>
</dbReference>
<dbReference type="InterPro" id="IPR047112">
    <property type="entry name" value="RecG/Mfd"/>
</dbReference>
<dbReference type="NCBIfam" id="TIGR00580">
    <property type="entry name" value="mfd"/>
    <property type="match status" value="1"/>
</dbReference>
<dbReference type="CDD" id="cd17991">
    <property type="entry name" value="DEXHc_TRCF"/>
    <property type="match status" value="1"/>
</dbReference>
<dbReference type="SUPFAM" id="SSF143517">
    <property type="entry name" value="TRCF domain-like"/>
    <property type="match status" value="1"/>
</dbReference>
<dbReference type="InterPro" id="IPR037235">
    <property type="entry name" value="TRCF-like_C_D7"/>
</dbReference>
<proteinExistence type="inferred from homology"/>
<feature type="domain" description="Helicase ATP-binding" evidence="10">
    <location>
        <begin position="603"/>
        <end position="764"/>
    </location>
</feature>
<evidence type="ECO:0000256" key="3">
    <source>
        <dbReference type="ARBA" id="ARBA00022763"/>
    </source>
</evidence>
<dbReference type="InterPro" id="IPR041471">
    <property type="entry name" value="UvrB_inter"/>
</dbReference>
<dbReference type="SMART" id="SM00487">
    <property type="entry name" value="DEXDc"/>
    <property type="match status" value="1"/>
</dbReference>
<evidence type="ECO:0000256" key="7">
    <source>
        <dbReference type="ARBA" id="ARBA00023125"/>
    </source>
</evidence>
<sequence>MKQRGPIALPPLPPSGERTLWQGLPGAAAALALSDAAERFGRPVVAMVANEGRAYELESELRFFASDEVPVVHFPDTEVLPYDGFSPHQEILSDRMAALYRLPSMTHGIVILTADALLARLPPRAWLDGRAFELTVGQRLDPIAFRERLVAAGYQSVSEVQTQGEFAVRGALVDLFPMGSAAAYRIDLFDDELETIRVFDPETQRSTEQVKEVRMLPARDFPTDKSGIETFRANYRAYFAGDPSRSRIYTQVSKALMPGGIEAYLPLFFEHTESIFDYLPATAWVAEVGELHAALDADWQQIAERHERLAGDIERPLMKPLDLFHAPGAALERLAEHSRVAISAAPSGSAMSCELLPRSPDTVQALLSEAPRILFVAESAGRREALNGWLKPKGVATRDCAGWHDYLADNRRYCITLGPMQDGLKLPDGSLIIAEAQIFGLRAEVSRRRKPVRDPETLLKDLSELSIGSPVVHAEHGVGRYQGLTRLDAGGITAEYLVIEYAGGDKIYVPVASLQLIHRYTGAEEQAAPLHSLGSDRWAKAQERARKRAHDVAAELLQIQARRAARPGMAMDVNDEDYRRFCDGFPFETTPDQQRSIEDVLADMAADKPMDRVVCGDVGFGKTEVALRASFAAINNNRQVCVLVPTTLLAQQHYKNFADRYSGWPVRVGVASRLKADKDLKTLLAELEAGRLDVVIGTHRLLQPDVKFRNLGLVIVDEEHRFGVRHKERLKNLRAEVDLLTLTATPIPRTLNMSLAGLRDLSIIATPPEARLAIRTFVADWDRNLVYEACLRELKRGGQVFYLHNEVKDIERAAQSLGEIVPEARVRFAHGQMRAAELEQVMLDFYHHRFDILVSTTIIESGIDIPNANTIVVNRADTLGLAQLHQLRGRVGRSHHRAYAYLLVPSKRALSADAEKRLEAIESMGELGSGFLLATHDLEIRGAGELLGDDQSGQIEEVGFTMYADLLARAVAAIKSGKLADAPFEHGSSEVDLGATALIPDDYVPDIATRLSLYKRLAESATQQALLELRYEMIDRFGPLPEVAFRLWQAAALKLAAQALGITRIRAGKSSLTLDFGAQTQLDPVKLIQLIQNQPKRYRLEGQSKLHYLGSMDPPENRPQEAAALLERLGAPPLELGA</sequence>
<evidence type="ECO:0000313" key="13">
    <source>
        <dbReference type="Proteomes" id="UP001254608"/>
    </source>
</evidence>
<comment type="caution">
    <text evidence="12">The sequence shown here is derived from an EMBL/GenBank/DDBJ whole genome shotgun (WGS) entry which is preliminary data.</text>
</comment>
<dbReference type="Pfam" id="PF17757">
    <property type="entry name" value="UvrB_inter"/>
    <property type="match status" value="1"/>
</dbReference>
<evidence type="ECO:0000256" key="8">
    <source>
        <dbReference type="ARBA" id="ARBA00023204"/>
    </source>
</evidence>
<dbReference type="RefSeq" id="WP_311364381.1">
    <property type="nucleotide sequence ID" value="NZ_JAVRIC010000006.1"/>
</dbReference>
<dbReference type="Gene3D" id="2.40.10.170">
    <property type="match status" value="1"/>
</dbReference>
<evidence type="ECO:0000256" key="5">
    <source>
        <dbReference type="ARBA" id="ARBA00022806"/>
    </source>
</evidence>
<accession>A0ABU2WGI3</accession>
<dbReference type="EMBL" id="JAVRIC010000006">
    <property type="protein sequence ID" value="MDT0496988.1"/>
    <property type="molecule type" value="Genomic_DNA"/>
</dbReference>
<dbReference type="Gene3D" id="3.90.1150.50">
    <property type="entry name" value="Transcription-repair-coupling factor, D7 domain"/>
    <property type="match status" value="1"/>
</dbReference>
<dbReference type="Gene3D" id="3.40.50.11180">
    <property type="match status" value="1"/>
</dbReference>
<keyword evidence="4 9" id="KW-0378">Hydrolase</keyword>
<dbReference type="InterPro" id="IPR004576">
    <property type="entry name" value="Mfd"/>
</dbReference>
<dbReference type="Gene3D" id="3.40.50.300">
    <property type="entry name" value="P-loop containing nucleotide triphosphate hydrolases"/>
    <property type="match status" value="2"/>
</dbReference>
<keyword evidence="1 9" id="KW-0963">Cytoplasm</keyword>
<dbReference type="InterPro" id="IPR001650">
    <property type="entry name" value="Helicase_C-like"/>
</dbReference>
<dbReference type="SUPFAM" id="SSF52540">
    <property type="entry name" value="P-loop containing nucleoside triphosphate hydrolases"/>
    <property type="match status" value="4"/>
</dbReference>
<keyword evidence="2 9" id="KW-0547">Nucleotide-binding</keyword>
<reference evidence="12 13" key="1">
    <citation type="submission" date="2023-09" db="EMBL/GenBank/DDBJ databases">
        <authorList>
            <person name="Rey-Velasco X."/>
        </authorList>
    </citation>
    <scope>NUCLEOTIDE SEQUENCE [LARGE SCALE GENOMIC DNA]</scope>
    <source>
        <strain evidence="12 13">W345</strain>
    </source>
</reference>
<keyword evidence="3 9" id="KW-0227">DNA damage</keyword>
<protein>
    <recommendedName>
        <fullName evidence="9">Transcription-repair-coupling factor</fullName>
        <shortName evidence="9">TRCF</shortName>
        <ecNumber evidence="9">3.6.4.-</ecNumber>
    </recommendedName>
</protein>
<dbReference type="Gene3D" id="3.30.2060.10">
    <property type="entry name" value="Penicillin-binding protein 1b domain"/>
    <property type="match status" value="1"/>
</dbReference>
<gene>
    <name evidence="9 12" type="primary">mfd</name>
    <name evidence="12" type="ORF">RM530_06360</name>
</gene>